<dbReference type="Proteomes" id="UP001066276">
    <property type="component" value="Chromosome 10"/>
</dbReference>
<proteinExistence type="predicted"/>
<name>A0AAV7MB43_PLEWA</name>
<reference evidence="1" key="1">
    <citation type="journal article" date="2022" name="bioRxiv">
        <title>Sequencing and chromosome-scale assembly of the giantPleurodeles waltlgenome.</title>
        <authorList>
            <person name="Brown T."/>
            <person name="Elewa A."/>
            <person name="Iarovenko S."/>
            <person name="Subramanian E."/>
            <person name="Araus A.J."/>
            <person name="Petzold A."/>
            <person name="Susuki M."/>
            <person name="Suzuki K.-i.T."/>
            <person name="Hayashi T."/>
            <person name="Toyoda A."/>
            <person name="Oliveira C."/>
            <person name="Osipova E."/>
            <person name="Leigh N.D."/>
            <person name="Simon A."/>
            <person name="Yun M.H."/>
        </authorList>
    </citation>
    <scope>NUCLEOTIDE SEQUENCE</scope>
    <source>
        <strain evidence="1">20211129_DDA</strain>
        <tissue evidence="1">Liver</tissue>
    </source>
</reference>
<accession>A0AAV7MB43</accession>
<dbReference type="AlphaFoldDB" id="A0AAV7MB43"/>
<comment type="caution">
    <text evidence="1">The sequence shown here is derived from an EMBL/GenBank/DDBJ whole genome shotgun (WGS) entry which is preliminary data.</text>
</comment>
<protein>
    <submittedName>
        <fullName evidence="1">Uncharacterized protein</fullName>
    </submittedName>
</protein>
<evidence type="ECO:0000313" key="2">
    <source>
        <dbReference type="Proteomes" id="UP001066276"/>
    </source>
</evidence>
<dbReference type="EMBL" id="JANPWB010000014">
    <property type="protein sequence ID" value="KAJ1100319.1"/>
    <property type="molecule type" value="Genomic_DNA"/>
</dbReference>
<sequence length="156" mass="16858">MSLAPGECCLRGIPRLWGSLSSPARFTTADWNAVPSGPAHLGDARISTCVASHSGGDLPRGMSECERRLKLFRKPLVFLNSMVMMCEEFYVNVQAAGTAESSVSCCTEGVSSTFIFSKGGMRLNSSLMFLKHLCVCSQSLCGSMNGEHEQALKHIF</sequence>
<gene>
    <name evidence="1" type="ORF">NDU88_005405</name>
</gene>
<organism evidence="1 2">
    <name type="scientific">Pleurodeles waltl</name>
    <name type="common">Iberian ribbed newt</name>
    <dbReference type="NCBI Taxonomy" id="8319"/>
    <lineage>
        <taxon>Eukaryota</taxon>
        <taxon>Metazoa</taxon>
        <taxon>Chordata</taxon>
        <taxon>Craniata</taxon>
        <taxon>Vertebrata</taxon>
        <taxon>Euteleostomi</taxon>
        <taxon>Amphibia</taxon>
        <taxon>Batrachia</taxon>
        <taxon>Caudata</taxon>
        <taxon>Salamandroidea</taxon>
        <taxon>Salamandridae</taxon>
        <taxon>Pleurodelinae</taxon>
        <taxon>Pleurodeles</taxon>
    </lineage>
</organism>
<evidence type="ECO:0000313" key="1">
    <source>
        <dbReference type="EMBL" id="KAJ1100319.1"/>
    </source>
</evidence>
<keyword evidence="2" id="KW-1185">Reference proteome</keyword>